<evidence type="ECO:0000256" key="3">
    <source>
        <dbReference type="SAM" id="MobiDB-lite"/>
    </source>
</evidence>
<dbReference type="EMBL" id="CAMAPE010000019">
    <property type="protein sequence ID" value="CAH9086920.1"/>
    <property type="molecule type" value="Genomic_DNA"/>
</dbReference>
<dbReference type="GO" id="GO:0000977">
    <property type="term" value="F:RNA polymerase II transcription regulatory region sequence-specific DNA binding"/>
    <property type="evidence" value="ECO:0007669"/>
    <property type="project" value="TreeGrafter"/>
</dbReference>
<dbReference type="OrthoDB" id="1409779at2759"/>
<dbReference type="AlphaFoldDB" id="A0A9P0Z2N6"/>
<dbReference type="PANTHER" id="PTHR47025:SF9">
    <property type="entry name" value="PROTEIN, PUTATIVE-RELATED"/>
    <property type="match status" value="1"/>
</dbReference>
<keyword evidence="2" id="KW-0539">Nucleus</keyword>
<evidence type="ECO:0000259" key="4">
    <source>
        <dbReference type="Pfam" id="PF16135"/>
    </source>
</evidence>
<evidence type="ECO:0000256" key="1">
    <source>
        <dbReference type="ARBA" id="ARBA00004123"/>
    </source>
</evidence>
<dbReference type="Pfam" id="PF16135">
    <property type="entry name" value="TDBD"/>
    <property type="match status" value="1"/>
</dbReference>
<dbReference type="Proteomes" id="UP001152484">
    <property type="component" value="Unassembled WGS sequence"/>
</dbReference>
<proteinExistence type="predicted"/>
<dbReference type="GO" id="GO:0042393">
    <property type="term" value="F:histone binding"/>
    <property type="evidence" value="ECO:0007669"/>
    <property type="project" value="TreeGrafter"/>
</dbReference>
<dbReference type="InterPro" id="IPR032308">
    <property type="entry name" value="TDBD"/>
</dbReference>
<comment type="caution">
    <text evidence="5">The sequence shown here is derived from an EMBL/GenBank/DDBJ whole genome shotgun (WGS) entry which is preliminary data.</text>
</comment>
<gene>
    <name evidence="5" type="ORF">CEURO_LOCUS9838</name>
</gene>
<sequence length="504" mass="55813">MAYNNTNNSSKVEPKRSHQWFMDGIEPELHPNKKQDVDTTNNQSFTALLNSNILPWMNVSYLQSLPQQCSESLLDGGEIREPINYDDKNVMPIGFGTKSMPTMSMEGSYGYDSSIGLSIVAERMEHPSLSINYGGIGKAKDKLMPVTMGDNFSMGVDSIVSPAGAMASSMGLSFKRSSANMMSLGDTYHTEDSNFLSARQHLIGNNKINTGELIGSFKEKDYYMSNNQSFFNKDNFSIAALGQTFNRDDSNITSMSFNKTPNCFTTTAKVDNNNILMSRTFRRGEGHNIISFGGFDKDDDVAKVSGRPLSSYDLLMVQSLGEISENSSEKGLGQSNVDTLEDTSPTAALIGVADSKKDEQKANKKSSSNSFPSNVRSLLLTGIFDGVPVKYIAWSREKELRGVIKDTGYLCGCQSCNFSKTINAYEFERHAGCKTKHPNNHIYFENGKTVYGIVQELRNTRQDLLFEVIQTISGSPVNQKSFHIWKESFLAATQKLQTIHAKGE</sequence>
<feature type="domain" description="Tify" evidence="4">
    <location>
        <begin position="402"/>
        <end position="456"/>
    </location>
</feature>
<organism evidence="5 6">
    <name type="scientific">Cuscuta europaea</name>
    <name type="common">European dodder</name>
    <dbReference type="NCBI Taxonomy" id="41803"/>
    <lineage>
        <taxon>Eukaryota</taxon>
        <taxon>Viridiplantae</taxon>
        <taxon>Streptophyta</taxon>
        <taxon>Embryophyta</taxon>
        <taxon>Tracheophyta</taxon>
        <taxon>Spermatophyta</taxon>
        <taxon>Magnoliopsida</taxon>
        <taxon>eudicotyledons</taxon>
        <taxon>Gunneridae</taxon>
        <taxon>Pentapetalae</taxon>
        <taxon>asterids</taxon>
        <taxon>lamiids</taxon>
        <taxon>Solanales</taxon>
        <taxon>Convolvulaceae</taxon>
        <taxon>Cuscuteae</taxon>
        <taxon>Cuscuta</taxon>
        <taxon>Cuscuta subgen. Cuscuta</taxon>
    </lineage>
</organism>
<protein>
    <recommendedName>
        <fullName evidence="4">Tify domain-containing protein</fullName>
    </recommendedName>
</protein>
<evidence type="ECO:0000256" key="2">
    <source>
        <dbReference type="ARBA" id="ARBA00023242"/>
    </source>
</evidence>
<dbReference type="GO" id="GO:0045944">
    <property type="term" value="P:positive regulation of transcription by RNA polymerase II"/>
    <property type="evidence" value="ECO:0007669"/>
    <property type="project" value="TreeGrafter"/>
</dbReference>
<name>A0A9P0Z2N6_CUSEU</name>
<reference evidence="5" key="1">
    <citation type="submission" date="2022-07" db="EMBL/GenBank/DDBJ databases">
        <authorList>
            <person name="Macas J."/>
            <person name="Novak P."/>
            <person name="Neumann P."/>
        </authorList>
    </citation>
    <scope>NUCLEOTIDE SEQUENCE</scope>
</reference>
<evidence type="ECO:0000313" key="5">
    <source>
        <dbReference type="EMBL" id="CAH9086920.1"/>
    </source>
</evidence>
<evidence type="ECO:0000313" key="6">
    <source>
        <dbReference type="Proteomes" id="UP001152484"/>
    </source>
</evidence>
<dbReference type="GO" id="GO:0005634">
    <property type="term" value="C:nucleus"/>
    <property type="evidence" value="ECO:0007669"/>
    <property type="project" value="UniProtKB-SubCell"/>
</dbReference>
<feature type="region of interest" description="Disordered" evidence="3">
    <location>
        <begin position="352"/>
        <end position="371"/>
    </location>
</feature>
<dbReference type="PANTHER" id="PTHR47025">
    <property type="entry name" value="AUTOIMMUNE REGULATOR"/>
    <property type="match status" value="1"/>
</dbReference>
<comment type="subcellular location">
    <subcellularLocation>
        <location evidence="1">Nucleus</location>
    </subcellularLocation>
</comment>
<accession>A0A9P0Z2N6</accession>
<dbReference type="GO" id="GO:0003682">
    <property type="term" value="F:chromatin binding"/>
    <property type="evidence" value="ECO:0007669"/>
    <property type="project" value="TreeGrafter"/>
</dbReference>
<keyword evidence="6" id="KW-1185">Reference proteome</keyword>